<organism evidence="1 2">
    <name type="scientific">Azospirillum cavernae</name>
    <dbReference type="NCBI Taxonomy" id="2320860"/>
    <lineage>
        <taxon>Bacteria</taxon>
        <taxon>Pseudomonadati</taxon>
        <taxon>Pseudomonadota</taxon>
        <taxon>Alphaproteobacteria</taxon>
        <taxon>Rhodospirillales</taxon>
        <taxon>Azospirillaceae</taxon>
        <taxon>Azospirillum</taxon>
    </lineage>
</organism>
<dbReference type="InterPro" id="IPR045510">
    <property type="entry name" value="DUF6481"/>
</dbReference>
<protein>
    <submittedName>
        <fullName evidence="1">Uncharacterized protein</fullName>
    </submittedName>
</protein>
<name>A0A418VPL1_9PROT</name>
<gene>
    <name evidence="1" type="ORF">D3877_24110</name>
</gene>
<dbReference type="OrthoDB" id="7285326at2"/>
<evidence type="ECO:0000313" key="2">
    <source>
        <dbReference type="Proteomes" id="UP000283458"/>
    </source>
</evidence>
<dbReference type="EMBL" id="QYUL01000004">
    <property type="protein sequence ID" value="RJF78205.1"/>
    <property type="molecule type" value="Genomic_DNA"/>
</dbReference>
<dbReference type="Proteomes" id="UP000283458">
    <property type="component" value="Unassembled WGS sequence"/>
</dbReference>
<reference evidence="1 2" key="1">
    <citation type="submission" date="2018-09" db="EMBL/GenBank/DDBJ databases">
        <authorList>
            <person name="Zhu H."/>
        </authorList>
    </citation>
    <scope>NUCLEOTIDE SEQUENCE [LARGE SCALE GENOMIC DNA]</scope>
    <source>
        <strain evidence="1 2">K2W22B-5</strain>
    </source>
</reference>
<dbReference type="RefSeq" id="WP_119833348.1">
    <property type="nucleotide sequence ID" value="NZ_QYUL01000004.1"/>
</dbReference>
<proteinExistence type="predicted"/>
<evidence type="ECO:0000313" key="1">
    <source>
        <dbReference type="EMBL" id="RJF78205.1"/>
    </source>
</evidence>
<dbReference type="AlphaFoldDB" id="A0A418VPL1"/>
<comment type="caution">
    <text evidence="1">The sequence shown here is derived from an EMBL/GenBank/DDBJ whole genome shotgun (WGS) entry which is preliminary data.</text>
</comment>
<accession>A0A418VPL1</accession>
<dbReference type="Pfam" id="PF20089">
    <property type="entry name" value="DUF6481"/>
    <property type="match status" value="1"/>
</dbReference>
<keyword evidence="2" id="KW-1185">Reference proteome</keyword>
<sequence>MSGFKEQGFGDRQGAAMAAKKDQLRKFRENSIVNDATFAEQQAARLAVRVAREQRAAERQAEREAAAAKVAADKLAAESKAAEESAARVANDQELLIEQKAARDARYAARKARK</sequence>